<feature type="transmembrane region" description="Helical" evidence="7">
    <location>
        <begin position="315"/>
        <end position="334"/>
    </location>
</feature>
<dbReference type="Gene3D" id="1.20.1250.20">
    <property type="entry name" value="MFS general substrate transporter like domains"/>
    <property type="match status" value="3"/>
</dbReference>
<feature type="transmembrane region" description="Helical" evidence="7">
    <location>
        <begin position="237"/>
        <end position="261"/>
    </location>
</feature>
<keyword evidence="4" id="KW-0769">Symport</keyword>
<evidence type="ECO:0000256" key="3">
    <source>
        <dbReference type="ARBA" id="ARBA00022692"/>
    </source>
</evidence>
<dbReference type="GO" id="GO:0016020">
    <property type="term" value="C:membrane"/>
    <property type="evidence" value="ECO:0007669"/>
    <property type="project" value="UniProtKB-SubCell"/>
</dbReference>
<feature type="transmembrane region" description="Helical" evidence="7">
    <location>
        <begin position="424"/>
        <end position="445"/>
    </location>
</feature>
<comment type="subcellular location">
    <subcellularLocation>
        <location evidence="1">Membrane</location>
        <topology evidence="1">Multi-pass membrane protein</topology>
    </subcellularLocation>
</comment>
<dbReference type="AlphaFoldDB" id="E4WVP0"/>
<gene>
    <name evidence="8" type="ORF">GSOID_T00008948001</name>
</gene>
<dbReference type="Proteomes" id="UP000001307">
    <property type="component" value="Unassembled WGS sequence"/>
</dbReference>
<evidence type="ECO:0008006" key="10">
    <source>
        <dbReference type="Google" id="ProtNLM"/>
    </source>
</evidence>
<evidence type="ECO:0000256" key="5">
    <source>
        <dbReference type="ARBA" id="ARBA00022989"/>
    </source>
</evidence>
<dbReference type="PANTHER" id="PTHR11662:SF399">
    <property type="entry name" value="FI19708P1-RELATED"/>
    <property type="match status" value="1"/>
</dbReference>
<evidence type="ECO:0000313" key="9">
    <source>
        <dbReference type="Proteomes" id="UP000001307"/>
    </source>
</evidence>
<feature type="transmembrane region" description="Helical" evidence="7">
    <location>
        <begin position="340"/>
        <end position="359"/>
    </location>
</feature>
<dbReference type="InterPro" id="IPR050382">
    <property type="entry name" value="MFS_Na/Anion_cotransporter"/>
</dbReference>
<dbReference type="InterPro" id="IPR011701">
    <property type="entry name" value="MFS"/>
</dbReference>
<proteinExistence type="predicted"/>
<name>E4WVP0_OIKDI</name>
<keyword evidence="5 7" id="KW-1133">Transmembrane helix</keyword>
<feature type="transmembrane region" description="Helical" evidence="7">
    <location>
        <begin position="371"/>
        <end position="404"/>
    </location>
</feature>
<feature type="transmembrane region" description="Helical" evidence="7">
    <location>
        <begin position="7"/>
        <end position="24"/>
    </location>
</feature>
<dbReference type="GO" id="GO:0015293">
    <property type="term" value="F:symporter activity"/>
    <property type="evidence" value="ECO:0007669"/>
    <property type="project" value="UniProtKB-KW"/>
</dbReference>
<keyword evidence="3 7" id="KW-0812">Transmembrane</keyword>
<reference evidence="8" key="1">
    <citation type="journal article" date="2010" name="Science">
        <title>Plasticity of animal genome architecture unmasked by rapid evolution of a pelagic tunicate.</title>
        <authorList>
            <person name="Denoeud F."/>
            <person name="Henriet S."/>
            <person name="Mungpakdee S."/>
            <person name="Aury J.M."/>
            <person name="Da Silva C."/>
            <person name="Brinkmann H."/>
            <person name="Mikhaleva J."/>
            <person name="Olsen L.C."/>
            <person name="Jubin C."/>
            <person name="Canestro C."/>
            <person name="Bouquet J.M."/>
            <person name="Danks G."/>
            <person name="Poulain J."/>
            <person name="Campsteijn C."/>
            <person name="Adamski M."/>
            <person name="Cross I."/>
            <person name="Yadetie F."/>
            <person name="Muffato M."/>
            <person name="Louis A."/>
            <person name="Butcher S."/>
            <person name="Tsagkogeorga G."/>
            <person name="Konrad A."/>
            <person name="Singh S."/>
            <person name="Jensen M.F."/>
            <person name="Cong E.H."/>
            <person name="Eikeseth-Otteraa H."/>
            <person name="Noel B."/>
            <person name="Anthouard V."/>
            <person name="Porcel B.M."/>
            <person name="Kachouri-Lafond R."/>
            <person name="Nishino A."/>
            <person name="Ugolini M."/>
            <person name="Chourrout P."/>
            <person name="Nishida H."/>
            <person name="Aasland R."/>
            <person name="Huzurbazar S."/>
            <person name="Westhof E."/>
            <person name="Delsuc F."/>
            <person name="Lehrach H."/>
            <person name="Reinhardt R."/>
            <person name="Weissenbach J."/>
            <person name="Roy S.W."/>
            <person name="Artiguenave F."/>
            <person name="Postlethwait J.H."/>
            <person name="Manak J.R."/>
            <person name="Thompson E.M."/>
            <person name="Jaillon O."/>
            <person name="Du Pasquier L."/>
            <person name="Boudinot P."/>
            <person name="Liberles D.A."/>
            <person name="Volff J.N."/>
            <person name="Philippe H."/>
            <person name="Lenhard B."/>
            <person name="Roest Crollius H."/>
            <person name="Wincker P."/>
            <person name="Chourrout D."/>
        </authorList>
    </citation>
    <scope>NUCLEOTIDE SEQUENCE [LARGE SCALE GENOMIC DNA]</scope>
</reference>
<evidence type="ECO:0000256" key="7">
    <source>
        <dbReference type="SAM" id="Phobius"/>
    </source>
</evidence>
<dbReference type="Pfam" id="PF07690">
    <property type="entry name" value="MFS_1"/>
    <property type="match status" value="1"/>
</dbReference>
<dbReference type="OrthoDB" id="2985014at2759"/>
<evidence type="ECO:0000256" key="6">
    <source>
        <dbReference type="ARBA" id="ARBA00023136"/>
    </source>
</evidence>
<dbReference type="GO" id="GO:0006820">
    <property type="term" value="P:monoatomic anion transport"/>
    <property type="evidence" value="ECO:0007669"/>
    <property type="project" value="TreeGrafter"/>
</dbReference>
<organism evidence="8">
    <name type="scientific">Oikopleura dioica</name>
    <name type="common">Tunicate</name>
    <dbReference type="NCBI Taxonomy" id="34765"/>
    <lineage>
        <taxon>Eukaryota</taxon>
        <taxon>Metazoa</taxon>
        <taxon>Chordata</taxon>
        <taxon>Tunicata</taxon>
        <taxon>Appendicularia</taxon>
        <taxon>Copelata</taxon>
        <taxon>Oikopleuridae</taxon>
        <taxon>Oikopleura</taxon>
    </lineage>
</organism>
<feature type="transmembrane region" description="Helical" evidence="7">
    <location>
        <begin position="185"/>
        <end position="204"/>
    </location>
</feature>
<dbReference type="InParanoid" id="E4WVP0"/>
<evidence type="ECO:0000256" key="1">
    <source>
        <dbReference type="ARBA" id="ARBA00004141"/>
    </source>
</evidence>
<protein>
    <recommendedName>
        <fullName evidence="10">Major facilitator superfamily (MFS) profile domain-containing protein</fullName>
    </recommendedName>
</protein>
<evidence type="ECO:0000313" key="8">
    <source>
        <dbReference type="EMBL" id="CBY21193.1"/>
    </source>
</evidence>
<dbReference type="InterPro" id="IPR036259">
    <property type="entry name" value="MFS_trans_sf"/>
</dbReference>
<keyword evidence="2" id="KW-0813">Transport</keyword>
<dbReference type="EMBL" id="FN653017">
    <property type="protein sequence ID" value="CBY21193.1"/>
    <property type="molecule type" value="Genomic_DNA"/>
</dbReference>
<feature type="transmembrane region" description="Helical" evidence="7">
    <location>
        <begin position="281"/>
        <end position="303"/>
    </location>
</feature>
<evidence type="ECO:0000256" key="4">
    <source>
        <dbReference type="ARBA" id="ARBA00022847"/>
    </source>
</evidence>
<feature type="transmembrane region" description="Helical" evidence="7">
    <location>
        <begin position="106"/>
        <end position="125"/>
    </location>
</feature>
<keyword evidence="9" id="KW-1185">Reference proteome</keyword>
<feature type="transmembrane region" description="Helical" evidence="7">
    <location>
        <begin position="82"/>
        <end position="99"/>
    </location>
</feature>
<accession>E4WVP0</accession>
<sequence>MGFEKRYILGLMIVLSGCNMHFTRSNINIAIVGMVNRTHQEQGFSQNSSSEVVCGEQHVGSDVGTDGPFMYSNTQQSLLLSSYYYGYCFFSIAGGYIVHKCGIRKTVTFALLTGGLLSLFIPELLKTDEGSNVIGPAGAGCWTNWGPESELSFLTSLNFCTNVLGTSILNTLGGWMGAFFGWESIFYASAVSNLLVGLLWYFLVAESPEKHATLSEEERCFIIETRRSKKIDNDQEIPLLSIFTSPVVLAMIVGNLTSNWGTLTLSILFPKYLADVQGYDIASVGWMVGMTTGLNLVACLFTGKICDSIHKKWNFSRLFLIRACVFIAGVPSALFAFGMSVVGCNISLILSLVCLQNFFMGFDSAGSKPNAAFIAPAFAGFIMSIQNCLACTPGFLSPIIAGGILDGDGNLQSKWRTVFQLEAAVLFTGALFFCVLGSASVQPWAEKTNSKKLLAASK</sequence>
<dbReference type="PROSITE" id="PS51257">
    <property type="entry name" value="PROKAR_LIPOPROTEIN"/>
    <property type="match status" value="1"/>
</dbReference>
<evidence type="ECO:0000256" key="2">
    <source>
        <dbReference type="ARBA" id="ARBA00022448"/>
    </source>
</evidence>
<keyword evidence="6 7" id="KW-0472">Membrane</keyword>
<dbReference type="PANTHER" id="PTHR11662">
    <property type="entry name" value="SOLUTE CARRIER FAMILY 17"/>
    <property type="match status" value="1"/>
</dbReference>
<dbReference type="FunFam" id="1.20.1250.20:FF:000003">
    <property type="entry name" value="Solute carrier family 17 member 3"/>
    <property type="match status" value="1"/>
</dbReference>
<dbReference type="SUPFAM" id="SSF103473">
    <property type="entry name" value="MFS general substrate transporter"/>
    <property type="match status" value="1"/>
</dbReference>